<evidence type="ECO:0000259" key="19">
    <source>
        <dbReference type="PROSITE" id="PS51483"/>
    </source>
</evidence>
<keyword evidence="7 15" id="KW-0479">Metal-binding</keyword>
<dbReference type="InterPro" id="IPR005146">
    <property type="entry name" value="B3/B4_tRNA-bd"/>
</dbReference>
<proteinExistence type="inferred from homology"/>
<dbReference type="Pfam" id="PF01588">
    <property type="entry name" value="tRNA_bind"/>
    <property type="match status" value="1"/>
</dbReference>
<dbReference type="InterPro" id="IPR041616">
    <property type="entry name" value="PheRS_beta_core"/>
</dbReference>
<keyword evidence="9 15" id="KW-0067">ATP-binding</keyword>
<dbReference type="RefSeq" id="WP_096460783.1">
    <property type="nucleotide sequence ID" value="NZ_AP014936.1"/>
</dbReference>
<evidence type="ECO:0000256" key="5">
    <source>
        <dbReference type="ARBA" id="ARBA00022555"/>
    </source>
</evidence>
<feature type="domain" description="B5" evidence="19">
    <location>
        <begin position="402"/>
        <end position="477"/>
    </location>
</feature>
<dbReference type="InterPro" id="IPR033714">
    <property type="entry name" value="tRNA_bind_bactPheRS"/>
</dbReference>
<dbReference type="Gene3D" id="3.50.40.10">
    <property type="entry name" value="Phenylalanyl-trna Synthetase, Chain B, domain 3"/>
    <property type="match status" value="1"/>
</dbReference>
<dbReference type="GO" id="GO:0005524">
    <property type="term" value="F:ATP binding"/>
    <property type="evidence" value="ECO:0007669"/>
    <property type="project" value="UniProtKB-UniRule"/>
</dbReference>
<dbReference type="FunFam" id="3.30.930.10:FF:000022">
    <property type="entry name" value="Phenylalanine--tRNA ligase beta subunit"/>
    <property type="match status" value="1"/>
</dbReference>
<dbReference type="SMART" id="SM00896">
    <property type="entry name" value="FDX-ACB"/>
    <property type="match status" value="1"/>
</dbReference>
<dbReference type="InterPro" id="IPR012340">
    <property type="entry name" value="NA-bd_OB-fold"/>
</dbReference>
<feature type="domain" description="FDX-ACB" evidence="18">
    <location>
        <begin position="700"/>
        <end position="793"/>
    </location>
</feature>
<dbReference type="PROSITE" id="PS50886">
    <property type="entry name" value="TRBD"/>
    <property type="match status" value="1"/>
</dbReference>
<evidence type="ECO:0000256" key="6">
    <source>
        <dbReference type="ARBA" id="ARBA00022598"/>
    </source>
</evidence>
<evidence type="ECO:0000259" key="17">
    <source>
        <dbReference type="PROSITE" id="PS50886"/>
    </source>
</evidence>
<dbReference type="InterPro" id="IPR036690">
    <property type="entry name" value="Fdx_antiC-bd_sf"/>
</dbReference>
<dbReference type="EC" id="6.1.1.20" evidence="15"/>
<dbReference type="SUPFAM" id="SSF46955">
    <property type="entry name" value="Putative DNA-binding domain"/>
    <property type="match status" value="1"/>
</dbReference>
<gene>
    <name evidence="15" type="primary">pheT</name>
    <name evidence="20" type="ORF">SVA_1688</name>
</gene>
<evidence type="ECO:0000256" key="8">
    <source>
        <dbReference type="ARBA" id="ARBA00022741"/>
    </source>
</evidence>
<evidence type="ECO:0000256" key="3">
    <source>
        <dbReference type="ARBA" id="ARBA00011209"/>
    </source>
</evidence>
<sequence>MKISEQWLREWVSPKLDTPALAERLTMAGLEVGAVSAAGPSLEGVVVGRIRRASPHPGAGRLQVCQVQSASNETITVVCGAPNARAGIKVPLALPGAVLPDGRRIERTVIHGIESAGMLCSAAELGLEAESQGLLILDSSARVGATLVKQLSLDDAVLDIDLTPNRGDCLSLAGVAREIAAVTGARLRPVAIRRQRAVSKAIRRVRVKATRDCPRYAGRVIRDIDPAAQTPIWLSERLRRSGIRAIHPVVDVTNYVMLELGQPMHAFDLDRVRGDIQVRHAAPGDVLSLLDGRRLDLGDSAALLIADSEGPLALAGMMGGARSGVGRETRNLFLESAHFRPESIGGRARALNLQTESSQRFERGVDPELARPALERATELLLGIVGGEPGPIGEVVNRRALPVKSAIVLRHARVERVLGLAVPPREIETILRRLGMRIRRIRGGWTVVPPSFRFDIAIEVDLIEEIARLRGYDRVPVRRPQAELRAPSRPENRLSRGRLRTLLADRDYQEVVTYSFVDPGWQEAIEPARPVLKLANPISADMAVMRTTLWPGLLQAVLYNRNRQQGRVRLFEIGRRFRIASEGAIREEEVVSGVVTGEVWPEQWGASGREIDFFDVKGDVEALLSLGGRPKDVRFLPVEHPSLHPGQSAAIHLEGEEIGRIGVVHPLVQTRLGLDQRVIAFELDVGALTSAHIPRFSEISRFPAIRRDLSITVSEDIAAQQIVDAIRKVVGNLLVNLELFDEYRGEGIDSGRKSLSLGLTLQDSSRTLKDEEVDALQNRVTAALHSEFGAELRG</sequence>
<evidence type="ECO:0000256" key="1">
    <source>
        <dbReference type="ARBA" id="ARBA00004496"/>
    </source>
</evidence>
<dbReference type="SMART" id="SM00874">
    <property type="entry name" value="B5"/>
    <property type="match status" value="1"/>
</dbReference>
<dbReference type="InterPro" id="IPR009061">
    <property type="entry name" value="DNA-bd_dom_put_sf"/>
</dbReference>
<feature type="binding site" evidence="15">
    <location>
        <position position="464"/>
    </location>
    <ligand>
        <name>Mg(2+)</name>
        <dbReference type="ChEBI" id="CHEBI:18420"/>
        <note>shared with alpha subunit</note>
    </ligand>
</feature>
<comment type="subcellular location">
    <subcellularLocation>
        <location evidence="1 15">Cytoplasm</location>
    </subcellularLocation>
</comment>
<dbReference type="Gene3D" id="3.30.56.10">
    <property type="match status" value="2"/>
</dbReference>
<feature type="binding site" evidence="15">
    <location>
        <position position="465"/>
    </location>
    <ligand>
        <name>Mg(2+)</name>
        <dbReference type="ChEBI" id="CHEBI:18420"/>
        <note>shared with alpha subunit</note>
    </ligand>
</feature>
<evidence type="ECO:0000256" key="14">
    <source>
        <dbReference type="ARBA" id="ARBA00049255"/>
    </source>
</evidence>
<dbReference type="InterPro" id="IPR045864">
    <property type="entry name" value="aa-tRNA-synth_II/BPL/LPL"/>
</dbReference>
<evidence type="ECO:0000256" key="16">
    <source>
        <dbReference type="PROSITE-ProRule" id="PRU00209"/>
    </source>
</evidence>
<evidence type="ECO:0000256" key="13">
    <source>
        <dbReference type="ARBA" id="ARBA00023146"/>
    </source>
</evidence>
<evidence type="ECO:0000256" key="15">
    <source>
        <dbReference type="HAMAP-Rule" id="MF_00283"/>
    </source>
</evidence>
<accession>A0A1B4V3Z8</accession>
<evidence type="ECO:0000256" key="12">
    <source>
        <dbReference type="ARBA" id="ARBA00022917"/>
    </source>
</evidence>
<feature type="domain" description="TRNA-binding" evidence="17">
    <location>
        <begin position="39"/>
        <end position="148"/>
    </location>
</feature>
<keyword evidence="21" id="KW-1185">Reference proteome</keyword>
<keyword evidence="4 15" id="KW-0963">Cytoplasm</keyword>
<dbReference type="Proteomes" id="UP000218899">
    <property type="component" value="Chromosome"/>
</dbReference>
<organism evidence="20 21">
    <name type="scientific">Sulfurifustis variabilis</name>
    <dbReference type="NCBI Taxonomy" id="1675686"/>
    <lineage>
        <taxon>Bacteria</taxon>
        <taxon>Pseudomonadati</taxon>
        <taxon>Pseudomonadota</taxon>
        <taxon>Gammaproteobacteria</taxon>
        <taxon>Acidiferrobacterales</taxon>
        <taxon>Acidiferrobacteraceae</taxon>
        <taxon>Sulfurifustis</taxon>
    </lineage>
</organism>
<comment type="similarity">
    <text evidence="2 15">Belongs to the phenylalanyl-tRNA synthetase beta subunit family. Type 1 subfamily.</text>
</comment>
<keyword evidence="13 15" id="KW-0030">Aminoacyl-tRNA synthetase</keyword>
<dbReference type="PROSITE" id="PS51483">
    <property type="entry name" value="B5"/>
    <property type="match status" value="1"/>
</dbReference>
<dbReference type="FunFam" id="2.40.50.140:FF:000045">
    <property type="entry name" value="Phenylalanine--tRNA ligase beta subunit"/>
    <property type="match status" value="1"/>
</dbReference>
<dbReference type="SMART" id="SM00873">
    <property type="entry name" value="B3_4"/>
    <property type="match status" value="1"/>
</dbReference>
<dbReference type="GO" id="GO:0004826">
    <property type="term" value="F:phenylalanine-tRNA ligase activity"/>
    <property type="evidence" value="ECO:0007669"/>
    <property type="project" value="UniProtKB-UniRule"/>
</dbReference>
<dbReference type="GO" id="GO:0000287">
    <property type="term" value="F:magnesium ion binding"/>
    <property type="evidence" value="ECO:0007669"/>
    <property type="project" value="UniProtKB-UniRule"/>
</dbReference>
<dbReference type="GO" id="GO:0006432">
    <property type="term" value="P:phenylalanyl-tRNA aminoacylation"/>
    <property type="evidence" value="ECO:0007669"/>
    <property type="project" value="UniProtKB-UniRule"/>
</dbReference>
<dbReference type="CDD" id="cd00769">
    <property type="entry name" value="PheRS_beta_core"/>
    <property type="match status" value="1"/>
</dbReference>
<keyword evidence="8 15" id="KW-0547">Nucleotide-binding</keyword>
<dbReference type="Gene3D" id="3.30.70.380">
    <property type="entry name" value="Ferrodoxin-fold anticodon-binding domain"/>
    <property type="match status" value="1"/>
</dbReference>
<dbReference type="HAMAP" id="MF_00283">
    <property type="entry name" value="Phe_tRNA_synth_beta1"/>
    <property type="match status" value="1"/>
</dbReference>
<dbReference type="Gene3D" id="2.40.50.140">
    <property type="entry name" value="Nucleic acid-binding proteins"/>
    <property type="match status" value="1"/>
</dbReference>
<dbReference type="OrthoDB" id="9805455at2"/>
<dbReference type="InterPro" id="IPR004532">
    <property type="entry name" value="Phe-tRNA-ligase_IIc_bsu_bact"/>
</dbReference>
<keyword evidence="12 15" id="KW-0648">Protein biosynthesis</keyword>
<dbReference type="SUPFAM" id="SSF55681">
    <property type="entry name" value="Class II aaRS and biotin synthetases"/>
    <property type="match status" value="1"/>
</dbReference>
<keyword evidence="10 15" id="KW-0460">Magnesium</keyword>
<dbReference type="CDD" id="cd02796">
    <property type="entry name" value="tRNA_bind_bactPheRS"/>
    <property type="match status" value="1"/>
</dbReference>
<dbReference type="PROSITE" id="PS51447">
    <property type="entry name" value="FDX_ACB"/>
    <property type="match status" value="1"/>
</dbReference>
<dbReference type="FunFam" id="3.50.40.10:FF:000001">
    <property type="entry name" value="Phenylalanine--tRNA ligase beta subunit"/>
    <property type="match status" value="1"/>
</dbReference>
<dbReference type="Pfam" id="PF17759">
    <property type="entry name" value="tRNA_synthFbeta"/>
    <property type="match status" value="1"/>
</dbReference>
<dbReference type="GO" id="GO:0000049">
    <property type="term" value="F:tRNA binding"/>
    <property type="evidence" value="ECO:0007669"/>
    <property type="project" value="UniProtKB-UniRule"/>
</dbReference>
<dbReference type="PANTHER" id="PTHR10947">
    <property type="entry name" value="PHENYLALANYL-TRNA SYNTHETASE BETA CHAIN AND LEUCINE-RICH REPEAT-CONTAINING PROTEIN 47"/>
    <property type="match status" value="1"/>
</dbReference>
<evidence type="ECO:0000256" key="9">
    <source>
        <dbReference type="ARBA" id="ARBA00022840"/>
    </source>
</evidence>
<dbReference type="PANTHER" id="PTHR10947:SF0">
    <property type="entry name" value="PHENYLALANINE--TRNA LIGASE BETA SUBUNIT"/>
    <property type="match status" value="1"/>
</dbReference>
<dbReference type="InterPro" id="IPR002547">
    <property type="entry name" value="tRNA-bd_dom"/>
</dbReference>
<dbReference type="InterPro" id="IPR005121">
    <property type="entry name" value="Fdx_antiC-bd"/>
</dbReference>
<dbReference type="InterPro" id="IPR005147">
    <property type="entry name" value="tRNA_synthase_B5-dom"/>
</dbReference>
<name>A0A1B4V3Z8_9GAMM</name>
<dbReference type="NCBIfam" id="NF045760">
    <property type="entry name" value="YtpR"/>
    <property type="match status" value="1"/>
</dbReference>
<evidence type="ECO:0000313" key="21">
    <source>
        <dbReference type="Proteomes" id="UP000218899"/>
    </source>
</evidence>
<dbReference type="Pfam" id="PF03484">
    <property type="entry name" value="B5"/>
    <property type="match status" value="1"/>
</dbReference>
<feature type="binding site" evidence="15">
    <location>
        <position position="455"/>
    </location>
    <ligand>
        <name>Mg(2+)</name>
        <dbReference type="ChEBI" id="CHEBI:18420"/>
        <note>shared with alpha subunit</note>
    </ligand>
</feature>
<dbReference type="SUPFAM" id="SSF56037">
    <property type="entry name" value="PheT/TilS domain"/>
    <property type="match status" value="1"/>
</dbReference>
<evidence type="ECO:0000256" key="4">
    <source>
        <dbReference type="ARBA" id="ARBA00022490"/>
    </source>
</evidence>
<comment type="cofactor">
    <cofactor evidence="15">
        <name>Mg(2+)</name>
        <dbReference type="ChEBI" id="CHEBI:18420"/>
    </cofactor>
    <text evidence="15">Binds 2 magnesium ions per tetramer.</text>
</comment>
<dbReference type="InterPro" id="IPR020825">
    <property type="entry name" value="Phe-tRNA_synthase-like_B3/B4"/>
</dbReference>
<dbReference type="Gene3D" id="3.30.930.10">
    <property type="entry name" value="Bira Bifunctional Protein, Domain 2"/>
    <property type="match status" value="1"/>
</dbReference>
<dbReference type="GO" id="GO:0009328">
    <property type="term" value="C:phenylalanine-tRNA ligase complex"/>
    <property type="evidence" value="ECO:0007669"/>
    <property type="project" value="TreeGrafter"/>
</dbReference>
<dbReference type="SUPFAM" id="SSF54991">
    <property type="entry name" value="Anticodon-binding domain of PheRS"/>
    <property type="match status" value="1"/>
</dbReference>
<dbReference type="FunFam" id="3.30.56.10:FF:000002">
    <property type="entry name" value="Phenylalanine--tRNA ligase beta subunit"/>
    <property type="match status" value="1"/>
</dbReference>
<dbReference type="InterPro" id="IPR045060">
    <property type="entry name" value="Phe-tRNA-ligase_IIc_bsu"/>
</dbReference>
<evidence type="ECO:0000256" key="2">
    <source>
        <dbReference type="ARBA" id="ARBA00008653"/>
    </source>
</evidence>
<feature type="binding site" evidence="15">
    <location>
        <position position="461"/>
    </location>
    <ligand>
        <name>Mg(2+)</name>
        <dbReference type="ChEBI" id="CHEBI:18420"/>
        <note>shared with alpha subunit</note>
    </ligand>
</feature>
<dbReference type="NCBIfam" id="TIGR00472">
    <property type="entry name" value="pheT_bact"/>
    <property type="match status" value="1"/>
</dbReference>
<keyword evidence="5 16" id="KW-0820">tRNA-binding</keyword>
<dbReference type="SUPFAM" id="SSF50249">
    <property type="entry name" value="Nucleic acid-binding proteins"/>
    <property type="match status" value="1"/>
</dbReference>
<dbReference type="EMBL" id="AP014936">
    <property type="protein sequence ID" value="BAU48246.1"/>
    <property type="molecule type" value="Genomic_DNA"/>
</dbReference>
<reference evidence="20 21" key="1">
    <citation type="submission" date="2015-08" db="EMBL/GenBank/DDBJ databases">
        <title>Complete genome sequence of Sulfurifustis variabilis.</title>
        <authorList>
            <person name="Miura A."/>
            <person name="Kojima H."/>
            <person name="Fukui M."/>
        </authorList>
    </citation>
    <scope>NUCLEOTIDE SEQUENCE [LARGE SCALE GENOMIC DNA]</scope>
    <source>
        <strain evidence="21">skN76</strain>
    </source>
</reference>
<keyword evidence="11 16" id="KW-0694">RNA-binding</keyword>
<evidence type="ECO:0000256" key="11">
    <source>
        <dbReference type="ARBA" id="ARBA00022884"/>
    </source>
</evidence>
<dbReference type="FunFam" id="3.30.70.380:FF:000001">
    <property type="entry name" value="Phenylalanine--tRNA ligase beta subunit"/>
    <property type="match status" value="1"/>
</dbReference>
<protein>
    <recommendedName>
        <fullName evidence="15">Phenylalanine--tRNA ligase beta subunit</fullName>
        <ecNumber evidence="15">6.1.1.20</ecNumber>
    </recommendedName>
    <alternativeName>
        <fullName evidence="15">Phenylalanyl-tRNA synthetase beta subunit</fullName>
        <shortName evidence="15">PheRS</shortName>
    </alternativeName>
</protein>
<evidence type="ECO:0000256" key="10">
    <source>
        <dbReference type="ARBA" id="ARBA00022842"/>
    </source>
</evidence>
<comment type="catalytic activity">
    <reaction evidence="14 15">
        <text>tRNA(Phe) + L-phenylalanine + ATP = L-phenylalanyl-tRNA(Phe) + AMP + diphosphate + H(+)</text>
        <dbReference type="Rhea" id="RHEA:19413"/>
        <dbReference type="Rhea" id="RHEA-COMP:9668"/>
        <dbReference type="Rhea" id="RHEA-COMP:9699"/>
        <dbReference type="ChEBI" id="CHEBI:15378"/>
        <dbReference type="ChEBI" id="CHEBI:30616"/>
        <dbReference type="ChEBI" id="CHEBI:33019"/>
        <dbReference type="ChEBI" id="CHEBI:58095"/>
        <dbReference type="ChEBI" id="CHEBI:78442"/>
        <dbReference type="ChEBI" id="CHEBI:78531"/>
        <dbReference type="ChEBI" id="CHEBI:456215"/>
        <dbReference type="EC" id="6.1.1.20"/>
    </reaction>
</comment>
<dbReference type="AlphaFoldDB" id="A0A1B4V3Z8"/>
<dbReference type="Pfam" id="PF03147">
    <property type="entry name" value="FDX-ACB"/>
    <property type="match status" value="1"/>
</dbReference>
<dbReference type="KEGG" id="sva:SVA_1688"/>
<dbReference type="Pfam" id="PF03483">
    <property type="entry name" value="B3_4"/>
    <property type="match status" value="1"/>
</dbReference>
<evidence type="ECO:0000259" key="18">
    <source>
        <dbReference type="PROSITE" id="PS51447"/>
    </source>
</evidence>
<evidence type="ECO:0000313" key="20">
    <source>
        <dbReference type="EMBL" id="BAU48246.1"/>
    </source>
</evidence>
<comment type="subunit">
    <text evidence="3 15">Tetramer of two alpha and two beta subunits.</text>
</comment>
<evidence type="ECO:0000256" key="7">
    <source>
        <dbReference type="ARBA" id="ARBA00022723"/>
    </source>
</evidence>
<keyword evidence="6 15" id="KW-0436">Ligase</keyword>